<organism evidence="1 2">
    <name type="scientific">Streptomyces polygonati</name>
    <dbReference type="NCBI Taxonomy" id="1617087"/>
    <lineage>
        <taxon>Bacteria</taxon>
        <taxon>Bacillati</taxon>
        <taxon>Actinomycetota</taxon>
        <taxon>Actinomycetes</taxon>
        <taxon>Kitasatosporales</taxon>
        <taxon>Streptomycetaceae</taxon>
        <taxon>Streptomyces</taxon>
    </lineage>
</organism>
<protein>
    <submittedName>
        <fullName evidence="1">Uncharacterized protein</fullName>
    </submittedName>
</protein>
<comment type="caution">
    <text evidence="1">The sequence shown here is derived from an EMBL/GenBank/DDBJ whole genome shotgun (WGS) entry which is preliminary data.</text>
</comment>
<dbReference type="RefSeq" id="WP_386438835.1">
    <property type="nucleotide sequence ID" value="NZ_JBHSBB010000053.1"/>
</dbReference>
<evidence type="ECO:0000313" key="2">
    <source>
        <dbReference type="Proteomes" id="UP001595765"/>
    </source>
</evidence>
<name>A0ABV8HXK3_9ACTN</name>
<evidence type="ECO:0000313" key="1">
    <source>
        <dbReference type="EMBL" id="MFC4036693.1"/>
    </source>
</evidence>
<dbReference type="Proteomes" id="UP001595765">
    <property type="component" value="Unassembled WGS sequence"/>
</dbReference>
<keyword evidence="2" id="KW-1185">Reference proteome</keyword>
<reference evidence="2" key="1">
    <citation type="journal article" date="2019" name="Int. J. Syst. Evol. Microbiol.">
        <title>The Global Catalogue of Microorganisms (GCM) 10K type strain sequencing project: providing services to taxonomists for standard genome sequencing and annotation.</title>
        <authorList>
            <consortium name="The Broad Institute Genomics Platform"/>
            <consortium name="The Broad Institute Genome Sequencing Center for Infectious Disease"/>
            <person name="Wu L."/>
            <person name="Ma J."/>
        </authorList>
    </citation>
    <scope>NUCLEOTIDE SEQUENCE [LARGE SCALE GENOMIC DNA]</scope>
    <source>
        <strain evidence="2">CGMCC 4.7237</strain>
    </source>
</reference>
<proteinExistence type="predicted"/>
<accession>A0ABV8HXK3</accession>
<gene>
    <name evidence="1" type="ORF">ACFO3J_35440</name>
</gene>
<sequence length="144" mass="15959">MPYFLLTVESSQRTDLGLQVKPTVRIKELAARVKEFDVPMPGDRLLLLFPGTGTWQAPLADFGIEAWQRDGVVYSRSDPSDPEFTLAIGGDRGPEDLPVGTEIWLDDHAPTRGHRTKGWRRIIEGITAAPWVRTEPEDGGPPSP</sequence>
<dbReference type="EMBL" id="JBHSBB010000053">
    <property type="protein sequence ID" value="MFC4036693.1"/>
    <property type="molecule type" value="Genomic_DNA"/>
</dbReference>